<dbReference type="Proteomes" id="UP000199337">
    <property type="component" value="Unassembled WGS sequence"/>
</dbReference>
<evidence type="ECO:0000313" key="1">
    <source>
        <dbReference type="EMBL" id="SFG35944.1"/>
    </source>
</evidence>
<accession>A0A1I2R5I1</accession>
<protein>
    <submittedName>
        <fullName evidence="1">Uncharacterized protein</fullName>
    </submittedName>
</protein>
<keyword evidence="2" id="KW-1185">Reference proteome</keyword>
<dbReference type="EMBL" id="FOOX01000004">
    <property type="protein sequence ID" value="SFG35944.1"/>
    <property type="molecule type" value="Genomic_DNA"/>
</dbReference>
<evidence type="ECO:0000313" key="2">
    <source>
        <dbReference type="Proteomes" id="UP000199337"/>
    </source>
</evidence>
<proteinExistence type="predicted"/>
<sequence>MQAQCLICYSYLSHNGDCPVCQQRKSLGRGRSYHRYHRARVIKKRQNIIKHVWGDAHRYDFVTESGSYGSSKYYKIIAYESLWTGSRYNKQPGRLAKHNLSCNCDLCKWEKHWGPEKIKYRLFKESLLL</sequence>
<dbReference type="AlphaFoldDB" id="A0A1I2R5I1"/>
<organism evidence="1 2">
    <name type="scientific">Desulfotruncus arcticus DSM 17038</name>
    <dbReference type="NCBI Taxonomy" id="1121424"/>
    <lineage>
        <taxon>Bacteria</taxon>
        <taxon>Bacillati</taxon>
        <taxon>Bacillota</taxon>
        <taxon>Clostridia</taxon>
        <taxon>Eubacteriales</taxon>
        <taxon>Desulfallaceae</taxon>
        <taxon>Desulfotruncus</taxon>
    </lineage>
</organism>
<name>A0A1I2R5I1_9FIRM</name>
<gene>
    <name evidence="1" type="ORF">SAMN05660649_01407</name>
</gene>
<reference evidence="2" key="1">
    <citation type="submission" date="2016-10" db="EMBL/GenBank/DDBJ databases">
        <authorList>
            <person name="Varghese N."/>
            <person name="Submissions S."/>
        </authorList>
    </citation>
    <scope>NUCLEOTIDE SEQUENCE [LARGE SCALE GENOMIC DNA]</scope>
    <source>
        <strain evidence="2">DSM 17038</strain>
    </source>
</reference>